<evidence type="ECO:0000256" key="1">
    <source>
        <dbReference type="ARBA" id="ARBA00004275"/>
    </source>
</evidence>
<evidence type="ECO:0000256" key="3">
    <source>
        <dbReference type="ARBA" id="ARBA00023140"/>
    </source>
</evidence>
<comment type="similarity">
    <text evidence="6">Belongs to the 4-hydroxybenzoyl-CoA thioesterase family. DHNA-CoA hydrolase subfamily.</text>
</comment>
<dbReference type="Pfam" id="PF03061">
    <property type="entry name" value="4HBT"/>
    <property type="match status" value="1"/>
</dbReference>
<organism evidence="9 10">
    <name type="scientific">Elaeis guineensis var. tenera</name>
    <name type="common">Oil palm</name>
    <dbReference type="NCBI Taxonomy" id="51953"/>
    <lineage>
        <taxon>Eukaryota</taxon>
        <taxon>Viridiplantae</taxon>
        <taxon>Streptophyta</taxon>
        <taxon>Embryophyta</taxon>
        <taxon>Tracheophyta</taxon>
        <taxon>Spermatophyta</taxon>
        <taxon>Magnoliopsida</taxon>
        <taxon>Liliopsida</taxon>
        <taxon>Arecaceae</taxon>
        <taxon>Arecoideae</taxon>
        <taxon>Cocoseae</taxon>
        <taxon>Elaeidinae</taxon>
        <taxon>Elaeis</taxon>
    </lineage>
</organism>
<dbReference type="PANTHER" id="PTHR43240">
    <property type="entry name" value="1,4-DIHYDROXY-2-NAPHTHOYL-COA THIOESTERASE 1"/>
    <property type="match status" value="1"/>
</dbReference>
<dbReference type="Gene3D" id="3.10.129.10">
    <property type="entry name" value="Hotdog Thioesterase"/>
    <property type="match status" value="1"/>
</dbReference>
<protein>
    <submittedName>
        <fullName evidence="10">1,4-dihydroxy-2-naphthoyl-CoA thioesterase 1 isoform X2</fullName>
    </submittedName>
</protein>
<evidence type="ECO:0000256" key="5">
    <source>
        <dbReference type="ARBA" id="ARBA00060586"/>
    </source>
</evidence>
<dbReference type="GO" id="GO:0042372">
    <property type="term" value="P:phylloquinone biosynthetic process"/>
    <property type="evidence" value="ECO:0007669"/>
    <property type="project" value="TreeGrafter"/>
</dbReference>
<keyword evidence="2" id="KW-0378">Hydrolase</keyword>
<dbReference type="RefSeq" id="XP_010909386.1">
    <property type="nucleotide sequence ID" value="XM_010911084.1"/>
</dbReference>
<sequence length="167" mass="17943">MAQNPDPEGTSSPSPATMTASIDRTLHAIGFVYELVSPKKVTGRLKVTKTCCQPFDVLNGGVSALISETLASLGAYMASGFRRVAGVQLSTNHLKPALLGEEIEAEASPIQAGKTIQVWEVQIRKSDPSTTGRKALLSTSRVTLICNQQASENMKSYEETVKKYAKL</sequence>
<evidence type="ECO:0000256" key="6">
    <source>
        <dbReference type="ARBA" id="ARBA00061187"/>
    </source>
</evidence>
<dbReference type="OrthoDB" id="46529at2759"/>
<name>A0A6I9QGY6_ELAGV</name>
<comment type="pathway">
    <text evidence="5">Quinol/quinone metabolism; 1,4-dihydroxy-2-naphthoate biosynthesis; 1,4-dihydroxy-2-naphthoate from chorismate: step 7/7.</text>
</comment>
<feature type="domain" description="Thioesterase" evidence="8">
    <location>
        <begin position="56"/>
        <end position="129"/>
    </location>
</feature>
<reference evidence="10" key="1">
    <citation type="submission" date="2025-08" db="UniProtKB">
        <authorList>
            <consortium name="RefSeq"/>
        </authorList>
    </citation>
    <scope>IDENTIFICATION</scope>
</reference>
<dbReference type="GO" id="GO:0061522">
    <property type="term" value="F:1,4-dihydroxy-2-naphthoyl-CoA thioesterase activity"/>
    <property type="evidence" value="ECO:0007669"/>
    <property type="project" value="TreeGrafter"/>
</dbReference>
<proteinExistence type="inferred from homology"/>
<evidence type="ECO:0000259" key="8">
    <source>
        <dbReference type="Pfam" id="PF03061"/>
    </source>
</evidence>
<dbReference type="GO" id="GO:0005777">
    <property type="term" value="C:peroxisome"/>
    <property type="evidence" value="ECO:0007669"/>
    <property type="project" value="UniProtKB-SubCell"/>
</dbReference>
<dbReference type="KEGG" id="egu:105035507"/>
<keyword evidence="3" id="KW-0576">Peroxisome</keyword>
<dbReference type="InterPro" id="IPR029069">
    <property type="entry name" value="HotDog_dom_sf"/>
</dbReference>
<evidence type="ECO:0000313" key="9">
    <source>
        <dbReference type="Proteomes" id="UP000504607"/>
    </source>
</evidence>
<dbReference type="NCBIfam" id="TIGR00369">
    <property type="entry name" value="unchar_dom_1"/>
    <property type="match status" value="1"/>
</dbReference>
<evidence type="ECO:0000256" key="4">
    <source>
        <dbReference type="ARBA" id="ARBA00060572"/>
    </source>
</evidence>
<accession>A0A6I9QGY6</accession>
<dbReference type="CDD" id="cd03443">
    <property type="entry name" value="PaaI_thioesterase"/>
    <property type="match status" value="1"/>
</dbReference>
<dbReference type="Proteomes" id="UP000504607">
    <property type="component" value="Chromosome 2"/>
</dbReference>
<evidence type="ECO:0000256" key="2">
    <source>
        <dbReference type="ARBA" id="ARBA00022801"/>
    </source>
</evidence>
<dbReference type="PANTHER" id="PTHR43240:SF24">
    <property type="entry name" value="OS05G0137700 PROTEIN"/>
    <property type="match status" value="1"/>
</dbReference>
<comment type="pathway">
    <text evidence="4">Cofactor biosynthesis; phylloquinone biosynthesis.</text>
</comment>
<gene>
    <name evidence="10" type="primary">LOC105035507</name>
</gene>
<dbReference type="AlphaFoldDB" id="A0A6I9QGY6"/>
<dbReference type="GeneID" id="105035507"/>
<dbReference type="InterPro" id="IPR006683">
    <property type="entry name" value="Thioestr_dom"/>
</dbReference>
<dbReference type="FunFam" id="3.10.129.10:FF:000048">
    <property type="entry name" value="14-dihydroxy-2-naphthoyl-CoA thioesterase 1"/>
    <property type="match status" value="1"/>
</dbReference>
<evidence type="ECO:0000256" key="7">
    <source>
        <dbReference type="ARBA" id="ARBA00066058"/>
    </source>
</evidence>
<dbReference type="InterPro" id="IPR003736">
    <property type="entry name" value="PAAI_dom"/>
</dbReference>
<evidence type="ECO:0000313" key="10">
    <source>
        <dbReference type="RefSeq" id="XP_010909386.1"/>
    </source>
</evidence>
<dbReference type="SUPFAM" id="SSF54637">
    <property type="entry name" value="Thioesterase/thiol ester dehydrase-isomerase"/>
    <property type="match status" value="1"/>
</dbReference>
<keyword evidence="9" id="KW-1185">Reference proteome</keyword>
<comment type="subcellular location">
    <subcellularLocation>
        <location evidence="1">Peroxisome</location>
    </subcellularLocation>
</comment>
<comment type="subunit">
    <text evidence="7">Homotetramers.</text>
</comment>